<dbReference type="RefSeq" id="WP_198661060.1">
    <property type="nucleotide sequence ID" value="NZ_CP059488.1"/>
</dbReference>
<reference evidence="2 3" key="1">
    <citation type="submission" date="2020-07" db="EMBL/GenBank/DDBJ databases">
        <title>Complete genome sequence analysis of Acidithiobacillus ferrivorans XJFY6S-08 reveals extreme environmental adaptation to alpine acid mine drainage.</title>
        <authorList>
            <person name="Yan L."/>
            <person name="Ni Y."/>
        </authorList>
    </citation>
    <scope>NUCLEOTIDE SEQUENCE [LARGE SCALE GENOMIC DNA]</scope>
    <source>
        <strain evidence="2 3">XJFY6S-08</strain>
    </source>
</reference>
<organism evidence="2 3">
    <name type="scientific">Acidithiobacillus ferrivorans</name>
    <dbReference type="NCBI Taxonomy" id="160808"/>
    <lineage>
        <taxon>Bacteria</taxon>
        <taxon>Pseudomonadati</taxon>
        <taxon>Pseudomonadota</taxon>
        <taxon>Acidithiobacillia</taxon>
        <taxon>Acidithiobacillales</taxon>
        <taxon>Acidithiobacillaceae</taxon>
        <taxon>Acidithiobacillus</taxon>
    </lineage>
</organism>
<dbReference type="Proteomes" id="UP000595420">
    <property type="component" value="Chromosome"/>
</dbReference>
<name>A0A7T5BIT4_9PROT</name>
<evidence type="ECO:0000256" key="1">
    <source>
        <dbReference type="SAM" id="MobiDB-lite"/>
    </source>
</evidence>
<protein>
    <submittedName>
        <fullName evidence="2">VRR-NUC domain-containing protein</fullName>
    </submittedName>
</protein>
<feature type="region of interest" description="Disordered" evidence="1">
    <location>
        <begin position="23"/>
        <end position="53"/>
    </location>
</feature>
<accession>A0A7T5BIT4</accession>
<gene>
    <name evidence="2" type="ORF">H2515_05035</name>
</gene>
<evidence type="ECO:0000313" key="2">
    <source>
        <dbReference type="EMBL" id="QQD73623.1"/>
    </source>
</evidence>
<evidence type="ECO:0000313" key="3">
    <source>
        <dbReference type="Proteomes" id="UP000595420"/>
    </source>
</evidence>
<feature type="region of interest" description="Disordered" evidence="1">
    <location>
        <begin position="122"/>
        <end position="142"/>
    </location>
</feature>
<dbReference type="EMBL" id="CP059488">
    <property type="protein sequence ID" value="QQD73623.1"/>
    <property type="molecule type" value="Genomic_DNA"/>
</dbReference>
<sequence>MSDRTESPCTEAYIQEMHVRAITSSDPADMDENRSPLTMAAPPQRFSRGPVPPEILPGPYDQEKKDLCLLFCCCAKHPSVGTSDKGESINYYQHCVSDTLDRMDKESGGKGKYKPEVSYARDTGKPFLHRDPEGRDTTEKSHHWIQRAWKEIPGYRPGEGMVRRPDVSVPLDPDKPLSRANLKVLVEMKHKGDDVKKNQIKDYEKTAGDKSKVILLNEENCRCDEKQTTVDRVIAKTRREVKLLENSALVRAVKYTMTHRRLPPLISGSPAIGDGAEEIIEMLFPK</sequence>
<proteinExistence type="predicted"/>
<dbReference type="AlphaFoldDB" id="A0A7T5BIT4"/>